<feature type="non-terminal residue" evidence="1">
    <location>
        <position position="1"/>
    </location>
</feature>
<gene>
    <name evidence="1" type="ORF">S01H1_41283</name>
</gene>
<accession>X0V316</accession>
<proteinExistence type="predicted"/>
<sequence>DPQSTPEEIIEVPLETDIFYEPWFMDRGSLLFHPPKSMVGMQGQLLKLSVFELEPVEVFKD</sequence>
<protein>
    <submittedName>
        <fullName evidence="1">Uncharacterized protein</fullName>
    </submittedName>
</protein>
<dbReference type="EMBL" id="BARS01026177">
    <property type="protein sequence ID" value="GAG12475.1"/>
    <property type="molecule type" value="Genomic_DNA"/>
</dbReference>
<comment type="caution">
    <text evidence="1">The sequence shown here is derived from an EMBL/GenBank/DDBJ whole genome shotgun (WGS) entry which is preliminary data.</text>
</comment>
<name>X0V316_9ZZZZ</name>
<reference evidence="1" key="1">
    <citation type="journal article" date="2014" name="Front. Microbiol.">
        <title>High frequency of phylogenetically diverse reductive dehalogenase-homologous genes in deep subseafloor sedimentary metagenomes.</title>
        <authorList>
            <person name="Kawai M."/>
            <person name="Futagami T."/>
            <person name="Toyoda A."/>
            <person name="Takaki Y."/>
            <person name="Nishi S."/>
            <person name="Hori S."/>
            <person name="Arai W."/>
            <person name="Tsubouchi T."/>
            <person name="Morono Y."/>
            <person name="Uchiyama I."/>
            <person name="Ito T."/>
            <person name="Fujiyama A."/>
            <person name="Inagaki F."/>
            <person name="Takami H."/>
        </authorList>
    </citation>
    <scope>NUCLEOTIDE SEQUENCE</scope>
    <source>
        <strain evidence="1">Expedition CK06-06</strain>
    </source>
</reference>
<evidence type="ECO:0000313" key="1">
    <source>
        <dbReference type="EMBL" id="GAG12475.1"/>
    </source>
</evidence>
<dbReference type="AlphaFoldDB" id="X0V316"/>
<organism evidence="1">
    <name type="scientific">marine sediment metagenome</name>
    <dbReference type="NCBI Taxonomy" id="412755"/>
    <lineage>
        <taxon>unclassified sequences</taxon>
        <taxon>metagenomes</taxon>
        <taxon>ecological metagenomes</taxon>
    </lineage>
</organism>